<evidence type="ECO:0000313" key="1">
    <source>
        <dbReference type="EMBL" id="CAG9323103.1"/>
    </source>
</evidence>
<comment type="caution">
    <text evidence="1">The sequence shown here is derived from an EMBL/GenBank/DDBJ whole genome shotgun (WGS) entry which is preliminary data.</text>
</comment>
<dbReference type="Proteomes" id="UP001162131">
    <property type="component" value="Unassembled WGS sequence"/>
</dbReference>
<organism evidence="1 2">
    <name type="scientific">Blepharisma stoltei</name>
    <dbReference type="NCBI Taxonomy" id="1481888"/>
    <lineage>
        <taxon>Eukaryota</taxon>
        <taxon>Sar</taxon>
        <taxon>Alveolata</taxon>
        <taxon>Ciliophora</taxon>
        <taxon>Postciliodesmatophora</taxon>
        <taxon>Heterotrichea</taxon>
        <taxon>Heterotrichida</taxon>
        <taxon>Blepharismidae</taxon>
        <taxon>Blepharisma</taxon>
    </lineage>
</organism>
<dbReference type="EMBL" id="CAJZBQ010000033">
    <property type="protein sequence ID" value="CAG9323103.1"/>
    <property type="molecule type" value="Genomic_DNA"/>
</dbReference>
<sequence>MLYWGPRTWYEVIAVPSGFIKNPEPRPISILVLGLSTMIRNTEGKSFSQISAVLRLCWCVANPDFGKVGRFDDFMFFKIFRKAILEIYWLKSI</sequence>
<dbReference type="AlphaFoldDB" id="A0AAU9JBH1"/>
<name>A0AAU9JBH1_9CILI</name>
<proteinExistence type="predicted"/>
<gene>
    <name evidence="1" type="ORF">BSTOLATCC_MIC33005</name>
</gene>
<accession>A0AAU9JBH1</accession>
<keyword evidence="2" id="KW-1185">Reference proteome</keyword>
<evidence type="ECO:0000313" key="2">
    <source>
        <dbReference type="Proteomes" id="UP001162131"/>
    </source>
</evidence>
<reference evidence="1" key="1">
    <citation type="submission" date="2021-09" db="EMBL/GenBank/DDBJ databases">
        <authorList>
            <consortium name="AG Swart"/>
            <person name="Singh M."/>
            <person name="Singh A."/>
            <person name="Seah K."/>
            <person name="Emmerich C."/>
        </authorList>
    </citation>
    <scope>NUCLEOTIDE SEQUENCE</scope>
    <source>
        <strain evidence="1">ATCC30299</strain>
    </source>
</reference>
<protein>
    <submittedName>
        <fullName evidence="1">Uncharacterized protein</fullName>
    </submittedName>
</protein>